<reference evidence="1 2" key="1">
    <citation type="submission" date="2020-11" db="EMBL/GenBank/DDBJ databases">
        <authorList>
            <person name="Wallbank WR R."/>
            <person name="Pardo Diaz C."/>
            <person name="Kozak K."/>
            <person name="Martin S."/>
            <person name="Jiggins C."/>
            <person name="Moest M."/>
            <person name="Warren A I."/>
            <person name="Generalovic N T."/>
            <person name="Byers J.R.P. K."/>
            <person name="Montejo-Kovacevich G."/>
            <person name="Yen C E."/>
        </authorList>
    </citation>
    <scope>NUCLEOTIDE SEQUENCE [LARGE SCALE GENOMIC DNA]</scope>
</reference>
<protein>
    <submittedName>
        <fullName evidence="1">Uncharacterized protein</fullName>
    </submittedName>
</protein>
<keyword evidence="2" id="KW-1185">Reference proteome</keyword>
<organism evidence="1 2">
    <name type="scientific">Hermetia illucens</name>
    <name type="common">Black soldier fly</name>
    <dbReference type="NCBI Taxonomy" id="343691"/>
    <lineage>
        <taxon>Eukaryota</taxon>
        <taxon>Metazoa</taxon>
        <taxon>Ecdysozoa</taxon>
        <taxon>Arthropoda</taxon>
        <taxon>Hexapoda</taxon>
        <taxon>Insecta</taxon>
        <taxon>Pterygota</taxon>
        <taxon>Neoptera</taxon>
        <taxon>Endopterygota</taxon>
        <taxon>Diptera</taxon>
        <taxon>Brachycera</taxon>
        <taxon>Stratiomyomorpha</taxon>
        <taxon>Stratiomyidae</taxon>
        <taxon>Hermetiinae</taxon>
        <taxon>Hermetia</taxon>
    </lineage>
</organism>
<name>A0A7R8YW02_HERIL</name>
<sequence>MHISADDHKGRNITAQAKLQISASVLSQHTPEVSIEPKCVDYQCYIVPLQRKFNFLAEDILITPDHPRDYIGAKQEIIMKKAGDEKQCMTVWDRPMCLDY</sequence>
<evidence type="ECO:0000313" key="1">
    <source>
        <dbReference type="EMBL" id="CAD7087378.1"/>
    </source>
</evidence>
<evidence type="ECO:0000313" key="2">
    <source>
        <dbReference type="Proteomes" id="UP000594454"/>
    </source>
</evidence>
<dbReference type="AlphaFoldDB" id="A0A7R8YW02"/>
<dbReference type="EMBL" id="LR899012">
    <property type="protein sequence ID" value="CAD7087378.1"/>
    <property type="molecule type" value="Genomic_DNA"/>
</dbReference>
<accession>A0A7R8YW02</accession>
<proteinExistence type="predicted"/>
<dbReference type="InParanoid" id="A0A7R8YW02"/>
<dbReference type="Proteomes" id="UP000594454">
    <property type="component" value="Chromosome 4"/>
</dbReference>
<gene>
    <name evidence="1" type="ORF">HERILL_LOCUS10090</name>
</gene>